<dbReference type="OrthoDB" id="9798761at2"/>
<keyword evidence="3" id="KW-1185">Reference proteome</keyword>
<proteinExistence type="predicted"/>
<comment type="caution">
    <text evidence="2">The sequence shown here is derived from an EMBL/GenBank/DDBJ whole genome shotgun (WGS) entry which is preliminary data.</text>
</comment>
<gene>
    <name evidence="2" type="ORF">FLP08_15320</name>
</gene>
<dbReference type="EMBL" id="VJVW01000020">
    <property type="protein sequence ID" value="MUP43947.1"/>
    <property type="molecule type" value="Genomic_DNA"/>
</dbReference>
<name>A0A7K1LT39_9FLAO</name>
<dbReference type="RefSeq" id="WP_156278059.1">
    <property type="nucleotide sequence ID" value="NZ_BAABGI010000014.1"/>
</dbReference>
<dbReference type="PANTHER" id="PTHR39639">
    <property type="entry name" value="CHROMOSOME 16, WHOLE GENOME SHOTGUN SEQUENCE"/>
    <property type="match status" value="1"/>
</dbReference>
<protein>
    <submittedName>
        <fullName evidence="2">DUF262 domain-containing protein</fullName>
    </submittedName>
</protein>
<dbReference type="Pfam" id="PF03235">
    <property type="entry name" value="GmrSD_N"/>
    <property type="match status" value="1"/>
</dbReference>
<reference evidence="2 3" key="1">
    <citation type="submission" date="2019-07" db="EMBL/GenBank/DDBJ databases">
        <title>Gramella aestuarii sp. nov., isolated from a tidal flat, and emended description of Gramella echinicola.</title>
        <authorList>
            <person name="Liu L."/>
        </authorList>
    </citation>
    <scope>NUCLEOTIDE SEQUENCE [LARGE SCALE GENOMIC DNA]</scope>
    <source>
        <strain evidence="2 3">BS12</strain>
    </source>
</reference>
<dbReference type="AlphaFoldDB" id="A0A7K1LT39"/>
<dbReference type="PANTHER" id="PTHR39639:SF1">
    <property type="entry name" value="DUF262 DOMAIN-CONTAINING PROTEIN"/>
    <property type="match status" value="1"/>
</dbReference>
<accession>A0A7K1LT39</accession>
<dbReference type="Proteomes" id="UP000460416">
    <property type="component" value="Unassembled WGS sequence"/>
</dbReference>
<sequence length="359" mass="41826">MAKNNQLDLFTNIIDDTEEEVLTFRYEISNYGADYPVDSLVKRLRSEAIFVPPFQRRYVWNKFEASKFIESLLLGLPVPGVFLSKEPVSNKLLIVDGQQRLLSLMFFYDKKFKDGSEFKLVGVQQDLEGKTYDDLNPSDQHRLDDSIIHSTIIKQEVPDDDESSIYQIFERINSGGRPLSPQEIRACIYYGKYNELLVDLAMNNEVWRKLIGGEHNDRLKEEELILRYFSLLFHRSIYQKPMKEFLNKHMALNRNLNIHSAKNLKKVFNNTISYVYEALGKNAFRLQRGVHSAIFDSVMIGVTERIIKKGEPDIDKFKKAYEELIENKEFKKSYTSATSDENSVEIRINLAVEKFMSLD</sequence>
<evidence type="ECO:0000313" key="2">
    <source>
        <dbReference type="EMBL" id="MUP43947.1"/>
    </source>
</evidence>
<dbReference type="InterPro" id="IPR004919">
    <property type="entry name" value="GmrSD_N"/>
</dbReference>
<feature type="domain" description="GmrSD restriction endonucleases N-terminal" evidence="1">
    <location>
        <begin position="40"/>
        <end position="189"/>
    </location>
</feature>
<evidence type="ECO:0000259" key="1">
    <source>
        <dbReference type="Pfam" id="PF03235"/>
    </source>
</evidence>
<evidence type="ECO:0000313" key="3">
    <source>
        <dbReference type="Proteomes" id="UP000460416"/>
    </source>
</evidence>
<organism evidence="2 3">
    <name type="scientific">Christiangramia aestuarii</name>
    <dbReference type="NCBI Taxonomy" id="1028746"/>
    <lineage>
        <taxon>Bacteria</taxon>
        <taxon>Pseudomonadati</taxon>
        <taxon>Bacteroidota</taxon>
        <taxon>Flavobacteriia</taxon>
        <taxon>Flavobacteriales</taxon>
        <taxon>Flavobacteriaceae</taxon>
        <taxon>Christiangramia</taxon>
    </lineage>
</organism>